<feature type="compositionally biased region" description="Low complexity" evidence="7">
    <location>
        <begin position="731"/>
        <end position="742"/>
    </location>
</feature>
<sequence>MKNQDILDAQAIMAMSPPSTLKSMRQTAEHYRRDDFSLKQTLNYCLSGRVDLKRPEGIEIDKHLLLHMNAFPAWRLGEPKKDALRITHEMWREAKEERRLTFRPEHQPAWLKHDRQTLRFYAYFQEPVHDNPTENYRVRYCLLLFYLEDGTMQIMEPRIENSGLLQGAFLKRHRFPRPDGSGFFTMEDLKLSTDVIIYTRVFRIIDCDPFTKWFYEQCNLDVGQASEPLSDNFFENEVVRRAHFLLRRRLVPKDVKESREYTEIMLGGSRKNVGLKQHLDNDRKVLRFFCYWDDKTNYGMRSYYVIHYFLADDTVEILECYPKNSGKREFPTFLKPEDFEVGRMITVYNRQFHLYDCDDFTRDFYLKYTGLRQDKEEIVDEPLELPKIQWKPHVLGLSTEEDTLASCLNIAKLVKETREDEDRRFIISVRERDNTIMVFEIRKNNSGHVGGKFADAGKKIDSVTGKTYTAADFYIGAIVNINTVAFAIIDADERTLNHMQDHPAKYPVSDFTKIKNKISGVLHALKEGNVQTLSRAELQYHLCGVLLSVVQVTSTSKPSLNDGGSAAELGRISNQLQAIPTNQMWAGEASSRSLQTTEEGTQARNGVIDASPVRQGFPVIVQLRQAVDDTECAATEFFVQLVHGSSVDVIHLVPSNGPSSLQPDSPPPGSQENQPSFIDTAESSSQPASTGGARDLLSWLPPKSQVPGLYTIPSDPRFRSVPSLSPLTSNAAPEGESAEGGAVRPPFLSDHFLEDVTSLVADDVGEGSDARMLVRYAASLFRRNERAATGWGLGPTGEALLGTRKSWQEKSENGKAPSREEQLDIESPEEFGKAEGMQSRQLSSSFVSRYVPSWLLSSGVPVPAFSEGEREHEMTRDMHLLPAGGALAVHGNTASSRLSSEPPLSFSGSSRRLSAASALQHQENGHDREKVRKGPPQGQHWMTELLRKLLRWGGLFRRGRKKKRTQGGKVKTVGDAPALTINSELIQSAGYGAQLPEGTANARQHTPGASDAPTESPGHPVPSRDAVGSSPSTSDTTSTAPPSLGGRELETHSQPQLENGQPDLRTQDGVNARDTVSAPFRAASSSGWEPAGLHPSGTADAVDDGVGSSRPRTFVLSDEGMPLEPERSPVESLEAGRSLRVPAETPSADTREGRLKAGADAGGSPLAPAYSNAVEAASTGAGGDAAPSAPLPSEASDRTRPATSHSSEKAHAPAEPGGASSPTKSAGGPLSFGGKGVEGSGMREPPAGPVNLVAAVRELAAKLPGAGQQTRASEKHEKGVIPVEPLHGSRDGFGDPLKDMRGNSRSDGGHQEAREGNWRQDGEEPGQEGEFAGLKPALSILMRVRDLSDGRSPHGLQQVLLDAATSGLDADTQIEILHEHLRNAHNMLTDAENSNPGPAGEGFHRNLASVVASPTFELIISRLSLLREQVRELKEHSQAAILAVKDLSSRIHDIMGGYAFGKFDDAVEEGSDRVQGGILSLDTIKTPVTVVLYVLAGLTGCLLGIMIVYLAFLCCWWRPGTSKFSTVPSLVFWPIALLLAVFGFIVGGALLVVAVVQVDACLFISREVQHPGVLEALAVSCGSQSGNLEDVGNAAAIAKACFANTSDEAPVERNLTQALGLQDVSTSVGEFEQYLRRFDSVDLQMLDRLLFGTSLAHAVLQDTAWVFFLNSYALSSQGSSSRTNTYLPVLYSGLQDKARTFHSPFDVPTARLVGPPGLTREDLLTLPPSGAAASGFLQYINSELKRLQAKRSRANEGDSTPAASTEAERAPGASASAPQTPMLPASSDFSDKSVGGEFLLYGLLDVEEYIQPFYFEALHRGETGRDTRYRIDDFFSVDAPEIRAEIARLKPDPEERIKYENALWLAALKQRLRTGGAQSGGHSTPPDSGPEAEASEVRDDAQTHATSPSSPTATANAAKPPNPLPLPFRCSEKKRLSGQELERARTQEVNRTKRLREGLDGSDPSVWKDEAQAEGAPRILLPYGRKWRRCDYDQWTDLVESQEPVDLLSQTQALYDRVHNARKLVERTVVVPVVDTLERTRRLLSKMDCTPVYQSFQMVQERACYESAESAALIGVCYQFLGFAALVLFLILFCAWQTLMSNRRREQEARVDGSMWAFFENEKDP</sequence>
<dbReference type="InterPro" id="IPR040193">
    <property type="entry name" value="EFHC1/EFHC2/EFHB"/>
</dbReference>
<accession>F0VJ02</accession>
<organism evidence="10 11">
    <name type="scientific">Neospora caninum (strain Liverpool)</name>
    <dbReference type="NCBI Taxonomy" id="572307"/>
    <lineage>
        <taxon>Eukaryota</taxon>
        <taxon>Sar</taxon>
        <taxon>Alveolata</taxon>
        <taxon>Apicomplexa</taxon>
        <taxon>Conoidasida</taxon>
        <taxon>Coccidia</taxon>
        <taxon>Eucoccidiorida</taxon>
        <taxon>Eimeriorina</taxon>
        <taxon>Sarcocystidae</taxon>
        <taxon>Neospora</taxon>
    </lineage>
</organism>
<feature type="region of interest" description="Disordered" evidence="7">
    <location>
        <begin position="653"/>
        <end position="698"/>
    </location>
</feature>
<dbReference type="SMART" id="SM00676">
    <property type="entry name" value="DM10"/>
    <property type="match status" value="3"/>
</dbReference>
<name>F0VJ02_NEOCL</name>
<feature type="domain" description="DM10" evidence="9">
    <location>
        <begin position="114"/>
        <end position="219"/>
    </location>
</feature>
<feature type="region of interest" description="Disordered" evidence="7">
    <location>
        <begin position="1874"/>
        <end position="1967"/>
    </location>
</feature>
<dbReference type="RefSeq" id="XP_003883745.1">
    <property type="nucleotide sequence ID" value="XM_003883696.1"/>
</dbReference>
<gene>
    <name evidence="10" type="ORF">NCLIV_034940</name>
</gene>
<dbReference type="FunFam" id="2.30.29.170:FF:000004">
    <property type="entry name" value="EF-hand domain containing 2"/>
    <property type="match status" value="1"/>
</dbReference>
<evidence type="ECO:0000256" key="4">
    <source>
        <dbReference type="ARBA" id="ARBA00022737"/>
    </source>
</evidence>
<dbReference type="Gene3D" id="2.30.29.170">
    <property type="match status" value="3"/>
</dbReference>
<dbReference type="GeneID" id="13443203"/>
<feature type="compositionally biased region" description="Basic and acidic residues" evidence="7">
    <location>
        <begin position="923"/>
        <end position="932"/>
    </location>
</feature>
<feature type="region of interest" description="Disordered" evidence="7">
    <location>
        <begin position="892"/>
        <end position="939"/>
    </location>
</feature>
<evidence type="ECO:0000259" key="9">
    <source>
        <dbReference type="PROSITE" id="PS51336"/>
    </source>
</evidence>
<feature type="region of interest" description="Disordered" evidence="7">
    <location>
        <begin position="721"/>
        <end position="742"/>
    </location>
</feature>
<feature type="domain" description="DM10" evidence="9">
    <location>
        <begin position="400"/>
        <end position="503"/>
    </location>
</feature>
<keyword evidence="8" id="KW-0812">Transmembrane</keyword>
<dbReference type="GO" id="GO:0060285">
    <property type="term" value="P:cilium-dependent cell motility"/>
    <property type="evidence" value="ECO:0007669"/>
    <property type="project" value="TreeGrafter"/>
</dbReference>
<keyword evidence="8" id="KW-1133">Transmembrane helix</keyword>
<evidence type="ECO:0000256" key="2">
    <source>
        <dbReference type="ARBA" id="ARBA00004245"/>
    </source>
</evidence>
<dbReference type="Pfam" id="PF06565">
    <property type="entry name" value="DM10_dom"/>
    <property type="match status" value="3"/>
</dbReference>
<evidence type="ECO:0000256" key="3">
    <source>
        <dbReference type="ARBA" id="ARBA00022490"/>
    </source>
</evidence>
<feature type="compositionally biased region" description="Basic and acidic residues" evidence="7">
    <location>
        <begin position="1930"/>
        <end position="1959"/>
    </location>
</feature>
<dbReference type="Proteomes" id="UP000007494">
    <property type="component" value="Chromosome VIII"/>
</dbReference>
<dbReference type="InterPro" id="IPR006602">
    <property type="entry name" value="DM10_dom"/>
</dbReference>
<comment type="subcellular location">
    <subcellularLocation>
        <location evidence="1">Cell projection</location>
        <location evidence="1">Cilium</location>
    </subcellularLocation>
    <subcellularLocation>
        <location evidence="2">Cytoplasm</location>
        <location evidence="2">Cytoskeleton</location>
    </subcellularLocation>
</comment>
<evidence type="ECO:0000256" key="5">
    <source>
        <dbReference type="ARBA" id="ARBA00023212"/>
    </source>
</evidence>
<dbReference type="GO" id="GO:0072686">
    <property type="term" value="C:mitotic spindle"/>
    <property type="evidence" value="ECO:0007669"/>
    <property type="project" value="TreeGrafter"/>
</dbReference>
<feature type="compositionally biased region" description="Low complexity" evidence="7">
    <location>
        <begin position="898"/>
        <end position="919"/>
    </location>
</feature>
<feature type="compositionally biased region" description="Polar residues" evidence="7">
    <location>
        <begin position="670"/>
        <end position="689"/>
    </location>
</feature>
<feature type="compositionally biased region" description="Low complexity" evidence="7">
    <location>
        <begin position="1185"/>
        <end position="1194"/>
    </location>
</feature>
<reference evidence="11" key="1">
    <citation type="journal article" date="2012" name="PLoS Pathog.">
        <title>Comparative genomics of the apicomplexan parasites Toxoplasma gondii and Neospora caninum: Coccidia differing in host range and transmission strategy.</title>
        <authorList>
            <person name="Reid A.J."/>
            <person name="Vermont S.J."/>
            <person name="Cotton J.A."/>
            <person name="Harris D."/>
            <person name="Hill-Cawthorne G.A."/>
            <person name="Konen-Waisman S."/>
            <person name="Latham S.M."/>
            <person name="Mourier T."/>
            <person name="Norton R."/>
            <person name="Quail M.A."/>
            <person name="Sanders M."/>
            <person name="Shanmugam D."/>
            <person name="Sohal A."/>
            <person name="Wasmuth J.D."/>
            <person name="Brunk B."/>
            <person name="Grigg M.E."/>
            <person name="Howard J.C."/>
            <person name="Parkinson J."/>
            <person name="Roos D.S."/>
            <person name="Trees A.J."/>
            <person name="Berriman M."/>
            <person name="Pain A."/>
            <person name="Wastling J.M."/>
        </authorList>
    </citation>
    <scope>NUCLEOTIDE SEQUENCE [LARGE SCALE GENOMIC DNA]</scope>
    <source>
        <strain evidence="11">Liverpool</strain>
    </source>
</reference>
<dbReference type="PROSITE" id="PS51336">
    <property type="entry name" value="DM10"/>
    <property type="match status" value="3"/>
</dbReference>
<dbReference type="PANTHER" id="PTHR12086">
    <property type="entry name" value="EF-HAND DOMAIN C-TERMINAL CONTAINING PROTEIN"/>
    <property type="match status" value="1"/>
</dbReference>
<feature type="compositionally biased region" description="Gly residues" evidence="7">
    <location>
        <begin position="1230"/>
        <end position="1239"/>
    </location>
</feature>
<dbReference type="EMBL" id="FR823390">
    <property type="protein sequence ID" value="CBZ53713.1"/>
    <property type="molecule type" value="Genomic_DNA"/>
</dbReference>
<dbReference type="OMA" id="QVEGDEH"/>
<dbReference type="PANTHER" id="PTHR12086:SF9">
    <property type="entry name" value="EF-HAND DOMAIN-CONTAINING PROTEIN 1"/>
    <property type="match status" value="1"/>
</dbReference>
<feature type="region of interest" description="Disordered" evidence="7">
    <location>
        <begin position="997"/>
        <end position="1249"/>
    </location>
</feature>
<evidence type="ECO:0000256" key="7">
    <source>
        <dbReference type="SAM" id="MobiDB-lite"/>
    </source>
</evidence>
<keyword evidence="3" id="KW-0963">Cytoplasm</keyword>
<evidence type="ECO:0000313" key="10">
    <source>
        <dbReference type="EMBL" id="CBZ53713.1"/>
    </source>
</evidence>
<feature type="transmembrane region" description="Helical" evidence="8">
    <location>
        <begin position="2071"/>
        <end position="2096"/>
    </location>
</feature>
<feature type="compositionally biased region" description="Low complexity" evidence="7">
    <location>
        <begin position="1905"/>
        <end position="1919"/>
    </location>
</feature>
<feature type="compositionally biased region" description="Basic and acidic residues" evidence="7">
    <location>
        <begin position="806"/>
        <end position="822"/>
    </location>
</feature>
<dbReference type="GO" id="GO:0043014">
    <property type="term" value="F:alpha-tubulin binding"/>
    <property type="evidence" value="ECO:0007669"/>
    <property type="project" value="TreeGrafter"/>
</dbReference>
<feature type="transmembrane region" description="Helical" evidence="8">
    <location>
        <begin position="1530"/>
        <end position="1556"/>
    </location>
</feature>
<dbReference type="eggNOG" id="KOG0043">
    <property type="taxonomic scope" value="Eukaryota"/>
</dbReference>
<evidence type="ECO:0000313" key="11">
    <source>
        <dbReference type="Proteomes" id="UP000007494"/>
    </source>
</evidence>
<dbReference type="GO" id="GO:0000281">
    <property type="term" value="P:mitotic cytokinesis"/>
    <property type="evidence" value="ECO:0007669"/>
    <property type="project" value="TreeGrafter"/>
</dbReference>
<evidence type="ECO:0000256" key="6">
    <source>
        <dbReference type="ARBA" id="ARBA00023273"/>
    </source>
</evidence>
<evidence type="ECO:0000256" key="1">
    <source>
        <dbReference type="ARBA" id="ARBA00004138"/>
    </source>
</evidence>
<keyword evidence="5" id="KW-0206">Cytoskeleton</keyword>
<feature type="domain" description="DM10" evidence="9">
    <location>
        <begin position="282"/>
        <end position="369"/>
    </location>
</feature>
<dbReference type="OrthoDB" id="6360546at2759"/>
<dbReference type="GO" id="GO:0007052">
    <property type="term" value="P:mitotic spindle organization"/>
    <property type="evidence" value="ECO:0007669"/>
    <property type="project" value="TreeGrafter"/>
</dbReference>
<keyword evidence="11" id="KW-1185">Reference proteome</keyword>
<keyword evidence="4" id="KW-0677">Repeat</keyword>
<dbReference type="VEuPathDB" id="ToxoDB:NCLIV_034940"/>
<evidence type="ECO:0000256" key="8">
    <source>
        <dbReference type="SAM" id="Phobius"/>
    </source>
</evidence>
<feature type="region of interest" description="Disordered" evidence="7">
    <location>
        <begin position="1264"/>
        <end position="1330"/>
    </location>
</feature>
<dbReference type="InParanoid" id="F0VJ02"/>
<keyword evidence="8" id="KW-0472">Membrane</keyword>
<feature type="region of interest" description="Disordered" evidence="7">
    <location>
        <begin position="806"/>
        <end position="838"/>
    </location>
</feature>
<keyword evidence="6" id="KW-0966">Cell projection</keyword>
<proteinExistence type="predicted"/>
<dbReference type="GO" id="GO:0005930">
    <property type="term" value="C:axoneme"/>
    <property type="evidence" value="ECO:0007669"/>
    <property type="project" value="TreeGrafter"/>
</dbReference>
<feature type="compositionally biased region" description="Basic and acidic residues" evidence="7">
    <location>
        <begin position="1287"/>
        <end position="1322"/>
    </location>
</feature>
<feature type="region of interest" description="Disordered" evidence="7">
    <location>
        <begin position="1750"/>
        <end position="1788"/>
    </location>
</feature>
<protein>
    <submittedName>
        <fullName evidence="10">cDNA FLJ51667, highly similar to EF-hand domain-containing protein 1, related</fullName>
    </submittedName>
</protein>
<feature type="compositionally biased region" description="Basic and acidic residues" evidence="7">
    <location>
        <begin position="1195"/>
        <end position="1212"/>
    </location>
</feature>
<feature type="transmembrane region" description="Helical" evidence="8">
    <location>
        <begin position="1490"/>
        <end position="1518"/>
    </location>
</feature>
<feature type="compositionally biased region" description="Polar residues" evidence="7">
    <location>
        <begin position="587"/>
        <end position="604"/>
    </location>
</feature>
<feature type="compositionally biased region" description="Low complexity" evidence="7">
    <location>
        <begin position="1029"/>
        <end position="1043"/>
    </location>
</feature>
<feature type="region of interest" description="Disordered" evidence="7">
    <location>
        <begin position="587"/>
        <end position="608"/>
    </location>
</feature>